<dbReference type="InterPro" id="IPR018060">
    <property type="entry name" value="HTH_AraC"/>
</dbReference>
<evidence type="ECO:0000256" key="1">
    <source>
        <dbReference type="ARBA" id="ARBA00023015"/>
    </source>
</evidence>
<dbReference type="Proteomes" id="UP000192796">
    <property type="component" value="Unassembled WGS sequence"/>
</dbReference>
<dbReference type="EMBL" id="LVYD01000102">
    <property type="protein sequence ID" value="OQP58113.1"/>
    <property type="molecule type" value="Genomic_DNA"/>
</dbReference>
<feature type="domain" description="HTH araC/xylS-type" evidence="4">
    <location>
        <begin position="33"/>
        <end position="131"/>
    </location>
</feature>
<organism evidence="5 6">
    <name type="scientific">Niastella vici</name>
    <dbReference type="NCBI Taxonomy" id="1703345"/>
    <lineage>
        <taxon>Bacteria</taxon>
        <taxon>Pseudomonadati</taxon>
        <taxon>Bacteroidota</taxon>
        <taxon>Chitinophagia</taxon>
        <taxon>Chitinophagales</taxon>
        <taxon>Chitinophagaceae</taxon>
        <taxon>Niastella</taxon>
    </lineage>
</organism>
<keyword evidence="3" id="KW-0804">Transcription</keyword>
<keyword evidence="1" id="KW-0805">Transcription regulation</keyword>
<evidence type="ECO:0000313" key="5">
    <source>
        <dbReference type="EMBL" id="OQP58113.1"/>
    </source>
</evidence>
<evidence type="ECO:0000259" key="4">
    <source>
        <dbReference type="PROSITE" id="PS01124"/>
    </source>
</evidence>
<dbReference type="AlphaFoldDB" id="A0A1V9FIB5"/>
<dbReference type="PANTHER" id="PTHR47893:SF1">
    <property type="entry name" value="REGULATORY PROTEIN PCHR"/>
    <property type="match status" value="1"/>
</dbReference>
<dbReference type="InterPro" id="IPR053142">
    <property type="entry name" value="PchR_regulatory_protein"/>
</dbReference>
<dbReference type="SMART" id="SM00342">
    <property type="entry name" value="HTH_ARAC"/>
    <property type="match status" value="1"/>
</dbReference>
<dbReference type="GO" id="GO:0043565">
    <property type="term" value="F:sequence-specific DNA binding"/>
    <property type="evidence" value="ECO:0007669"/>
    <property type="project" value="InterPro"/>
</dbReference>
<name>A0A1V9FIB5_9BACT</name>
<gene>
    <name evidence="5" type="ORF">A3860_07235</name>
</gene>
<dbReference type="Pfam" id="PF12833">
    <property type="entry name" value="HTH_18"/>
    <property type="match status" value="1"/>
</dbReference>
<sequence>MEPVTQGLATTTIVIGNKPFLMKLKKEDIERIRLAKDLLTKNRRYHITINDLSQQTQLNRTKLQYGFKQLFGVSIDDYRILLRMEKAKELLEHTEKSVKEISILVGYKSMGSFSTMFKKVYSKSPTEWRNGLHG</sequence>
<dbReference type="PANTHER" id="PTHR47893">
    <property type="entry name" value="REGULATORY PROTEIN PCHR"/>
    <property type="match status" value="1"/>
</dbReference>
<comment type="caution">
    <text evidence="5">The sequence shown here is derived from an EMBL/GenBank/DDBJ whole genome shotgun (WGS) entry which is preliminary data.</text>
</comment>
<dbReference type="InterPro" id="IPR020449">
    <property type="entry name" value="Tscrpt_reg_AraC-type_HTH"/>
</dbReference>
<evidence type="ECO:0000313" key="6">
    <source>
        <dbReference type="Proteomes" id="UP000192796"/>
    </source>
</evidence>
<proteinExistence type="predicted"/>
<protein>
    <recommendedName>
        <fullName evidence="4">HTH araC/xylS-type domain-containing protein</fullName>
    </recommendedName>
</protein>
<dbReference type="Gene3D" id="1.10.10.60">
    <property type="entry name" value="Homeodomain-like"/>
    <property type="match status" value="2"/>
</dbReference>
<dbReference type="PROSITE" id="PS01124">
    <property type="entry name" value="HTH_ARAC_FAMILY_2"/>
    <property type="match status" value="1"/>
</dbReference>
<evidence type="ECO:0000256" key="3">
    <source>
        <dbReference type="ARBA" id="ARBA00023163"/>
    </source>
</evidence>
<dbReference type="InterPro" id="IPR018062">
    <property type="entry name" value="HTH_AraC-typ_CS"/>
</dbReference>
<accession>A0A1V9FIB5</accession>
<dbReference type="SUPFAM" id="SSF46689">
    <property type="entry name" value="Homeodomain-like"/>
    <property type="match status" value="2"/>
</dbReference>
<dbReference type="InterPro" id="IPR009057">
    <property type="entry name" value="Homeodomain-like_sf"/>
</dbReference>
<dbReference type="PRINTS" id="PR00032">
    <property type="entry name" value="HTHARAC"/>
</dbReference>
<reference evidence="5 6" key="1">
    <citation type="submission" date="2016-03" db="EMBL/GenBank/DDBJ databases">
        <title>Niastella vici sp. nov., isolated from farmland soil.</title>
        <authorList>
            <person name="Chen L."/>
            <person name="Wang D."/>
            <person name="Yang S."/>
            <person name="Wang G."/>
        </authorList>
    </citation>
    <scope>NUCLEOTIDE SEQUENCE [LARGE SCALE GENOMIC DNA]</scope>
    <source>
        <strain evidence="5 6">DJ57</strain>
    </source>
</reference>
<dbReference type="PROSITE" id="PS00041">
    <property type="entry name" value="HTH_ARAC_FAMILY_1"/>
    <property type="match status" value="1"/>
</dbReference>
<evidence type="ECO:0000256" key="2">
    <source>
        <dbReference type="ARBA" id="ARBA00023125"/>
    </source>
</evidence>
<keyword evidence="6" id="KW-1185">Reference proteome</keyword>
<keyword evidence="2" id="KW-0238">DNA-binding</keyword>
<dbReference type="STRING" id="1703345.A3860_07235"/>
<dbReference type="GO" id="GO:0003700">
    <property type="term" value="F:DNA-binding transcription factor activity"/>
    <property type="evidence" value="ECO:0007669"/>
    <property type="project" value="InterPro"/>
</dbReference>